<accession>A0ABV0XR20</accession>
<organism evidence="1 2">
    <name type="scientific">Ameca splendens</name>
    <dbReference type="NCBI Taxonomy" id="208324"/>
    <lineage>
        <taxon>Eukaryota</taxon>
        <taxon>Metazoa</taxon>
        <taxon>Chordata</taxon>
        <taxon>Craniata</taxon>
        <taxon>Vertebrata</taxon>
        <taxon>Euteleostomi</taxon>
        <taxon>Actinopterygii</taxon>
        <taxon>Neopterygii</taxon>
        <taxon>Teleostei</taxon>
        <taxon>Neoteleostei</taxon>
        <taxon>Acanthomorphata</taxon>
        <taxon>Ovalentaria</taxon>
        <taxon>Atherinomorphae</taxon>
        <taxon>Cyprinodontiformes</taxon>
        <taxon>Goodeidae</taxon>
        <taxon>Ameca</taxon>
    </lineage>
</organism>
<name>A0ABV0XR20_9TELE</name>
<gene>
    <name evidence="1" type="ORF">AMECASPLE_016584</name>
</gene>
<evidence type="ECO:0000313" key="1">
    <source>
        <dbReference type="EMBL" id="MEQ2283934.1"/>
    </source>
</evidence>
<keyword evidence="2" id="KW-1185">Reference proteome</keyword>
<dbReference type="EMBL" id="JAHRIP010010616">
    <property type="protein sequence ID" value="MEQ2283934.1"/>
    <property type="molecule type" value="Genomic_DNA"/>
</dbReference>
<sequence>MIKDCLVAKLRNHFHRFGRVCLGKGSNLCVQLNNVHHLSLADTEKKKYSPLLYSVVFCPASFPEMTLTFLKLRKQDCQQRTRCKIPKVTQARSADVTPGSNAQLCRMTVFMSHKLIK</sequence>
<protein>
    <submittedName>
        <fullName evidence="1">Uncharacterized protein</fullName>
    </submittedName>
</protein>
<reference evidence="1 2" key="1">
    <citation type="submission" date="2021-06" db="EMBL/GenBank/DDBJ databases">
        <authorList>
            <person name="Palmer J.M."/>
        </authorList>
    </citation>
    <scope>NUCLEOTIDE SEQUENCE [LARGE SCALE GENOMIC DNA]</scope>
    <source>
        <strain evidence="1 2">AS_MEX2019</strain>
        <tissue evidence="1">Muscle</tissue>
    </source>
</reference>
<dbReference type="Proteomes" id="UP001469553">
    <property type="component" value="Unassembled WGS sequence"/>
</dbReference>
<evidence type="ECO:0000313" key="2">
    <source>
        <dbReference type="Proteomes" id="UP001469553"/>
    </source>
</evidence>
<comment type="caution">
    <text evidence="1">The sequence shown here is derived from an EMBL/GenBank/DDBJ whole genome shotgun (WGS) entry which is preliminary data.</text>
</comment>
<proteinExistence type="predicted"/>